<proteinExistence type="predicted"/>
<evidence type="ECO:0000313" key="1">
    <source>
        <dbReference type="EMBL" id="CRY97784.1"/>
    </source>
</evidence>
<dbReference type="EMBL" id="LN854242">
    <property type="protein sequence ID" value="CRY97784.1"/>
    <property type="molecule type" value="Genomic_DNA"/>
</dbReference>
<dbReference type="AlphaFoldDB" id="A0A0H5Q8T5"/>
<reference evidence="1" key="2">
    <citation type="submission" date="2015-07" db="EMBL/GenBank/DDBJ databases">
        <title>Plasmids, circular viruses and viroids from rat gut.</title>
        <authorList>
            <person name="Jorgensen T.J."/>
            <person name="Hansen M.A."/>
            <person name="Xu Z."/>
            <person name="Tabak M.A."/>
            <person name="Sorensen S.J."/>
            <person name="Hansen L.H."/>
        </authorList>
    </citation>
    <scope>NUCLEOTIDE SEQUENCE</scope>
    <source>
        <strain evidence="1">RGFK1740</strain>
    </source>
</reference>
<organism evidence="1">
    <name type="scientific">uncultured prokaryote</name>
    <dbReference type="NCBI Taxonomy" id="198431"/>
    <lineage>
        <taxon>unclassified sequences</taxon>
        <taxon>environmental samples</taxon>
    </lineage>
</organism>
<sequence>MIPYLQPQATLVPPVGLHLEHSLLWTPKADHSIVRKTLRSGKDGELIAMGVGSAPDWRDFNDLARALAETLWHDIRICHSTYVAPEPF</sequence>
<accession>A0A0H5Q8T5</accession>
<protein>
    <submittedName>
        <fullName evidence="1">Uncharacterized protein</fullName>
    </submittedName>
</protein>
<name>A0A0H5Q8T5_9ZZZZ</name>
<reference evidence="1" key="1">
    <citation type="submission" date="2015-06" db="EMBL/GenBank/DDBJ databases">
        <authorList>
            <person name="Joergensen T."/>
        </authorList>
    </citation>
    <scope>NUCLEOTIDE SEQUENCE</scope>
    <source>
        <strain evidence="1">RGFK1740</strain>
    </source>
</reference>